<proteinExistence type="predicted"/>
<reference evidence="1 2" key="1">
    <citation type="submission" date="2018-01" db="EMBL/GenBank/DDBJ databases">
        <title>Draft genome sequence of Sphaerisporangium sp. 7K107.</title>
        <authorList>
            <person name="Sahin N."/>
            <person name="Saygin H."/>
            <person name="Ay H."/>
        </authorList>
    </citation>
    <scope>NUCLEOTIDE SEQUENCE [LARGE SCALE GENOMIC DNA]</scope>
    <source>
        <strain evidence="1 2">7K107</strain>
    </source>
</reference>
<evidence type="ECO:0000313" key="1">
    <source>
        <dbReference type="EMBL" id="PZG49778.1"/>
    </source>
</evidence>
<sequence>MAELSGGPFGTIATYLPGGRVRGVALRDDGLEIAVTARYGTPLPEVADRIREAVGQAAGGRPVNVTIDDLQMSS</sequence>
<dbReference type="Proteomes" id="UP000248544">
    <property type="component" value="Unassembled WGS sequence"/>
</dbReference>
<name>A0A2W2HJC5_9ACTN</name>
<protein>
    <recommendedName>
        <fullName evidence="3">Asp23/Gls24 family envelope stress response protein</fullName>
    </recommendedName>
</protein>
<organism evidence="1 2">
    <name type="scientific">Spongiactinospora gelatinilytica</name>
    <dbReference type="NCBI Taxonomy" id="2666298"/>
    <lineage>
        <taxon>Bacteria</taxon>
        <taxon>Bacillati</taxon>
        <taxon>Actinomycetota</taxon>
        <taxon>Actinomycetes</taxon>
        <taxon>Streptosporangiales</taxon>
        <taxon>Streptosporangiaceae</taxon>
        <taxon>Spongiactinospora</taxon>
    </lineage>
</organism>
<dbReference type="AlphaFoldDB" id="A0A2W2HJC5"/>
<evidence type="ECO:0008006" key="3">
    <source>
        <dbReference type="Google" id="ProtNLM"/>
    </source>
</evidence>
<dbReference type="EMBL" id="POUA01000067">
    <property type="protein sequence ID" value="PZG49778.1"/>
    <property type="molecule type" value="Genomic_DNA"/>
</dbReference>
<evidence type="ECO:0000313" key="2">
    <source>
        <dbReference type="Proteomes" id="UP000248544"/>
    </source>
</evidence>
<comment type="caution">
    <text evidence="1">The sequence shown here is derived from an EMBL/GenBank/DDBJ whole genome shotgun (WGS) entry which is preliminary data.</text>
</comment>
<keyword evidence="2" id="KW-1185">Reference proteome</keyword>
<gene>
    <name evidence="1" type="ORF">C1I98_11590</name>
</gene>
<accession>A0A2W2HJC5</accession>